<evidence type="ECO:0000256" key="5">
    <source>
        <dbReference type="SAM" id="MobiDB-lite"/>
    </source>
</evidence>
<evidence type="ECO:0000259" key="8">
    <source>
        <dbReference type="PROSITE" id="PS50110"/>
    </source>
</evidence>
<dbReference type="InterPro" id="IPR036890">
    <property type="entry name" value="HATPase_C_sf"/>
</dbReference>
<dbReference type="EMBL" id="CAICTM010001433">
    <property type="protein sequence ID" value="CAB9523593.1"/>
    <property type="molecule type" value="Genomic_DNA"/>
</dbReference>
<dbReference type="Proteomes" id="UP001153069">
    <property type="component" value="Unassembled WGS sequence"/>
</dbReference>
<keyword evidence="6" id="KW-1133">Transmembrane helix</keyword>
<feature type="modified residue" description="4-aspartylphosphate" evidence="3">
    <location>
        <position position="1009"/>
    </location>
</feature>
<dbReference type="OrthoDB" id="47686at2759"/>
<evidence type="ECO:0000256" key="4">
    <source>
        <dbReference type="SAM" id="Coils"/>
    </source>
</evidence>
<dbReference type="InterPro" id="IPR003594">
    <property type="entry name" value="HATPase_dom"/>
</dbReference>
<comment type="caution">
    <text evidence="9">The sequence shown here is derived from an EMBL/GenBank/DDBJ whole genome shotgun (WGS) entry which is preliminary data.</text>
</comment>
<feature type="transmembrane region" description="Helical" evidence="6">
    <location>
        <begin position="62"/>
        <end position="87"/>
    </location>
</feature>
<dbReference type="InterPro" id="IPR003661">
    <property type="entry name" value="HisK_dim/P_dom"/>
</dbReference>
<dbReference type="Gene3D" id="3.40.50.2300">
    <property type="match status" value="1"/>
</dbReference>
<evidence type="ECO:0000256" key="3">
    <source>
        <dbReference type="PROSITE-ProRule" id="PRU00169"/>
    </source>
</evidence>
<organism evidence="9 10">
    <name type="scientific">Seminavis robusta</name>
    <dbReference type="NCBI Taxonomy" id="568900"/>
    <lineage>
        <taxon>Eukaryota</taxon>
        <taxon>Sar</taxon>
        <taxon>Stramenopiles</taxon>
        <taxon>Ochrophyta</taxon>
        <taxon>Bacillariophyta</taxon>
        <taxon>Bacillariophyceae</taxon>
        <taxon>Bacillariophycidae</taxon>
        <taxon>Naviculales</taxon>
        <taxon>Naviculaceae</taxon>
        <taxon>Seminavis</taxon>
    </lineage>
</organism>
<dbReference type="SMART" id="SM00448">
    <property type="entry name" value="REC"/>
    <property type="match status" value="1"/>
</dbReference>
<dbReference type="InterPro" id="IPR004358">
    <property type="entry name" value="Sig_transdc_His_kin-like_C"/>
</dbReference>
<evidence type="ECO:0000313" key="9">
    <source>
        <dbReference type="EMBL" id="CAB9523593.1"/>
    </source>
</evidence>
<evidence type="ECO:0000259" key="7">
    <source>
        <dbReference type="PROSITE" id="PS50109"/>
    </source>
</evidence>
<dbReference type="PANTHER" id="PTHR45339">
    <property type="entry name" value="HYBRID SIGNAL TRANSDUCTION HISTIDINE KINASE J"/>
    <property type="match status" value="1"/>
</dbReference>
<sequence>MVLRRSFTDTPSYNRQNSKEDLTGGGCSTAEEPEKRNSNSIISDKCENIAKAIAQPEDFTILILRGIVLLVLAISTALVAFTVFSVAQRSERERFEQSSLDSSTSLVEAVEQSLSTALGAVDTFVVGMVSFARYSQMQWPFVTLPDAPYQMAKLRRFSNVACLSQYNLISPDQVRQWQEYTKDNSAWVQEGLRSQGQQQGEDLPQHSLEESNNGTIPFGEKRVSGVLSRVLRNYNGRSESNSNDLEMTEQQHQLLSWQSSPVRSSGKTFNRDFSALYSNPTIWSETVQHGRVVFAELQSVPEEADANKSKPVTQCQGTASNVVSPMSDIIYPITSGAADPAHKDGASSPVIGVIVASISWQDVLSNVLPSKSGAIIVLSNDCGQTVSYQVDGPRATSLGHGDQHDPSYNHLKREVSLLDLASASTQHSGIPMSDKGCPLRMTVYPAKQFDKKFTTNQPIFYVLQVLSLFAFVTGLLYVYDACVERRQRLFTKKVWESSVNVSLLEKLVEERTETLRETNTRLELANRKLAATSKAQLETFACMSHEIRTPLNCIIGLATLLQDTDLSPQQEESMSMIVSSSDLLLAVVNDILTFSKLEAGKMEVETKRSSLQEVLNSVVFAMETKAEEREINLHTEFGAHVSPSLRTDPRRLQQVLYNLLGNAIKFADTGSRVDFRLEIGDPVQGCEDGTTDFYSPTDDKPSELAANQLAEGSNVLRFSIKNIGAGISKPDMKAIFEPFRQSPVGLKHGGGTGLGLAITSKLVHALGGRISVESKAGSWAKFSVEFPNRMMAPLKARRLSQKLKSSTVGLVCNQAETVDRMKDLMKAYGVKCVSFASLDELQHYVQEAGDEVTKQHLLCLLDEEFYDEIQCRRILLQKKLWFEISFTVVGAKHNLSDEFAHIRSLDRTLPAVLVEHLAAQFLPFGVGLKRNSTCDSCGGSSRRVAEESARMTPTYEDYRVLIAEDNLINQKVMVRMLNRIGIHNIEIADNGQKAVEMEASKKFDVVLLDMQMPVMDGIEACHLIRDSHSENYRGGAPKIYFVTAHIADDFPGLCRNAGAAGMLSKPFKLKDVESCFTAIYESIQAEVLGHEEHHDGCLSLFRSNRALTT</sequence>
<dbReference type="PRINTS" id="PR00344">
    <property type="entry name" value="BCTRLSENSOR"/>
</dbReference>
<feature type="region of interest" description="Disordered" evidence="5">
    <location>
        <begin position="1"/>
        <end position="39"/>
    </location>
</feature>
<gene>
    <name evidence="9" type="ORF">SEMRO_1435_G272380.1</name>
</gene>
<name>A0A9N8EMU7_9STRA</name>
<dbReference type="Gene3D" id="1.10.287.130">
    <property type="match status" value="1"/>
</dbReference>
<evidence type="ECO:0000313" key="10">
    <source>
        <dbReference type="Proteomes" id="UP001153069"/>
    </source>
</evidence>
<dbReference type="Pfam" id="PF00072">
    <property type="entry name" value="Response_reg"/>
    <property type="match status" value="1"/>
</dbReference>
<dbReference type="Gene3D" id="3.30.565.10">
    <property type="entry name" value="Histidine kinase-like ATPase, C-terminal domain"/>
    <property type="match status" value="1"/>
</dbReference>
<feature type="transmembrane region" description="Helical" evidence="6">
    <location>
        <begin position="459"/>
        <end position="479"/>
    </location>
</feature>
<keyword evidence="6" id="KW-0812">Transmembrane</keyword>
<dbReference type="InterPro" id="IPR001789">
    <property type="entry name" value="Sig_transdc_resp-reg_receiver"/>
</dbReference>
<keyword evidence="9" id="KW-0418">Kinase</keyword>
<dbReference type="CDD" id="cd17546">
    <property type="entry name" value="REC_hyHK_CKI1_RcsC-like"/>
    <property type="match status" value="1"/>
</dbReference>
<dbReference type="SUPFAM" id="SSF47384">
    <property type="entry name" value="Homodimeric domain of signal transducing histidine kinase"/>
    <property type="match status" value="1"/>
</dbReference>
<evidence type="ECO:0000256" key="2">
    <source>
        <dbReference type="ARBA" id="ARBA00023012"/>
    </source>
</evidence>
<feature type="compositionally biased region" description="Polar residues" evidence="5">
    <location>
        <begin position="191"/>
        <end position="200"/>
    </location>
</feature>
<feature type="coiled-coil region" evidence="4">
    <location>
        <begin position="508"/>
        <end position="535"/>
    </location>
</feature>
<dbReference type="PROSITE" id="PS50110">
    <property type="entry name" value="RESPONSE_REGULATORY"/>
    <property type="match status" value="1"/>
</dbReference>
<dbReference type="InterPro" id="IPR011006">
    <property type="entry name" value="CheY-like_superfamily"/>
</dbReference>
<dbReference type="CDD" id="cd00082">
    <property type="entry name" value="HisKA"/>
    <property type="match status" value="1"/>
</dbReference>
<dbReference type="AlphaFoldDB" id="A0A9N8EMU7"/>
<dbReference type="InterPro" id="IPR036097">
    <property type="entry name" value="HisK_dim/P_sf"/>
</dbReference>
<keyword evidence="9" id="KW-0808">Transferase</keyword>
<protein>
    <submittedName>
        <fullName evidence="9">Hybrid signal transduction histidine kinase J</fullName>
    </submittedName>
</protein>
<feature type="region of interest" description="Disordered" evidence="5">
    <location>
        <begin position="191"/>
        <end position="215"/>
    </location>
</feature>
<dbReference type="PROSITE" id="PS50109">
    <property type="entry name" value="HIS_KIN"/>
    <property type="match status" value="1"/>
</dbReference>
<dbReference type="Pfam" id="PF02518">
    <property type="entry name" value="HATPase_c"/>
    <property type="match status" value="1"/>
</dbReference>
<reference evidence="9" key="1">
    <citation type="submission" date="2020-06" db="EMBL/GenBank/DDBJ databases">
        <authorList>
            <consortium name="Plant Systems Biology data submission"/>
        </authorList>
    </citation>
    <scope>NUCLEOTIDE SEQUENCE</scope>
    <source>
        <strain evidence="9">D6</strain>
    </source>
</reference>
<proteinExistence type="predicted"/>
<dbReference type="PANTHER" id="PTHR45339:SF1">
    <property type="entry name" value="HYBRID SIGNAL TRANSDUCTION HISTIDINE KINASE J"/>
    <property type="match status" value="1"/>
</dbReference>
<dbReference type="GO" id="GO:0000155">
    <property type="term" value="F:phosphorelay sensor kinase activity"/>
    <property type="evidence" value="ECO:0007669"/>
    <property type="project" value="InterPro"/>
</dbReference>
<keyword evidence="1 3" id="KW-0597">Phosphoprotein</keyword>
<dbReference type="SUPFAM" id="SSF55874">
    <property type="entry name" value="ATPase domain of HSP90 chaperone/DNA topoisomerase II/histidine kinase"/>
    <property type="match status" value="1"/>
</dbReference>
<dbReference type="Pfam" id="PF00512">
    <property type="entry name" value="HisKA"/>
    <property type="match status" value="1"/>
</dbReference>
<keyword evidence="10" id="KW-1185">Reference proteome</keyword>
<dbReference type="InterPro" id="IPR005467">
    <property type="entry name" value="His_kinase_dom"/>
</dbReference>
<feature type="domain" description="Histidine kinase" evidence="7">
    <location>
        <begin position="542"/>
        <end position="790"/>
    </location>
</feature>
<dbReference type="SUPFAM" id="SSF52172">
    <property type="entry name" value="CheY-like"/>
    <property type="match status" value="1"/>
</dbReference>
<dbReference type="SMART" id="SM00387">
    <property type="entry name" value="HATPase_c"/>
    <property type="match status" value="1"/>
</dbReference>
<feature type="domain" description="Response regulatory" evidence="8">
    <location>
        <begin position="959"/>
        <end position="1080"/>
    </location>
</feature>
<evidence type="ECO:0000256" key="1">
    <source>
        <dbReference type="ARBA" id="ARBA00022553"/>
    </source>
</evidence>
<keyword evidence="2" id="KW-0902">Two-component regulatory system</keyword>
<accession>A0A9N8EMU7</accession>
<keyword evidence="6" id="KW-0472">Membrane</keyword>
<keyword evidence="4" id="KW-0175">Coiled coil</keyword>
<dbReference type="SMART" id="SM00388">
    <property type="entry name" value="HisKA"/>
    <property type="match status" value="1"/>
</dbReference>
<evidence type="ECO:0000256" key="6">
    <source>
        <dbReference type="SAM" id="Phobius"/>
    </source>
</evidence>